<accession>A0A448WUL0</accession>
<name>A0A448WUL0_9PLAT</name>
<organism evidence="2 3">
    <name type="scientific">Protopolystoma xenopodis</name>
    <dbReference type="NCBI Taxonomy" id="117903"/>
    <lineage>
        <taxon>Eukaryota</taxon>
        <taxon>Metazoa</taxon>
        <taxon>Spiralia</taxon>
        <taxon>Lophotrochozoa</taxon>
        <taxon>Platyhelminthes</taxon>
        <taxon>Monogenea</taxon>
        <taxon>Polyopisthocotylea</taxon>
        <taxon>Polystomatidea</taxon>
        <taxon>Polystomatidae</taxon>
        <taxon>Protopolystoma</taxon>
    </lineage>
</organism>
<feature type="transmembrane region" description="Helical" evidence="1">
    <location>
        <begin position="15"/>
        <end position="33"/>
    </location>
</feature>
<proteinExistence type="predicted"/>
<keyword evidence="1" id="KW-1133">Transmembrane helix</keyword>
<dbReference type="EMBL" id="CAAALY010046842">
    <property type="protein sequence ID" value="VEL20519.1"/>
    <property type="molecule type" value="Genomic_DNA"/>
</dbReference>
<protein>
    <submittedName>
        <fullName evidence="2">Uncharacterized protein</fullName>
    </submittedName>
</protein>
<keyword evidence="1" id="KW-0472">Membrane</keyword>
<reference evidence="2" key="1">
    <citation type="submission" date="2018-11" db="EMBL/GenBank/DDBJ databases">
        <authorList>
            <consortium name="Pathogen Informatics"/>
        </authorList>
    </citation>
    <scope>NUCLEOTIDE SEQUENCE</scope>
</reference>
<evidence type="ECO:0000313" key="2">
    <source>
        <dbReference type="EMBL" id="VEL20519.1"/>
    </source>
</evidence>
<keyword evidence="1" id="KW-0812">Transmembrane</keyword>
<sequence>MHTRTFMRADLDCSYGFIHRLLAAIYPGLYFVYAGSDARRPSRFVCCTCRFCQDVHCDKSRLVLTIPRPCAILCDCLLQTGVVSMVPANSVESRNSTIWTGDTTGCHRSVFFGGNIARFK</sequence>
<keyword evidence="3" id="KW-1185">Reference proteome</keyword>
<gene>
    <name evidence="2" type="ORF">PXEA_LOCUS13959</name>
</gene>
<dbReference type="AlphaFoldDB" id="A0A448WUL0"/>
<evidence type="ECO:0000313" key="3">
    <source>
        <dbReference type="Proteomes" id="UP000784294"/>
    </source>
</evidence>
<evidence type="ECO:0000256" key="1">
    <source>
        <dbReference type="SAM" id="Phobius"/>
    </source>
</evidence>
<dbReference type="Proteomes" id="UP000784294">
    <property type="component" value="Unassembled WGS sequence"/>
</dbReference>
<comment type="caution">
    <text evidence="2">The sequence shown here is derived from an EMBL/GenBank/DDBJ whole genome shotgun (WGS) entry which is preliminary data.</text>
</comment>